<keyword evidence="2" id="KW-0812">Transmembrane</keyword>
<evidence type="ECO:0000313" key="3">
    <source>
        <dbReference type="EMBL" id="WXA96968.1"/>
    </source>
</evidence>
<dbReference type="RefSeq" id="WP_394847585.1">
    <property type="nucleotide sequence ID" value="NZ_CP089982.1"/>
</dbReference>
<keyword evidence="2" id="KW-1133">Transmembrane helix</keyword>
<evidence type="ECO:0000256" key="2">
    <source>
        <dbReference type="SAM" id="Phobius"/>
    </source>
</evidence>
<protein>
    <submittedName>
        <fullName evidence="3">YtxH domain-containing protein</fullName>
    </submittedName>
</protein>
<accession>A0ABZ2KI29</accession>
<keyword evidence="4" id="KW-1185">Reference proteome</keyword>
<feature type="compositionally biased region" description="Basic and acidic residues" evidence="1">
    <location>
        <begin position="109"/>
        <end position="123"/>
    </location>
</feature>
<evidence type="ECO:0000256" key="1">
    <source>
        <dbReference type="SAM" id="MobiDB-lite"/>
    </source>
</evidence>
<keyword evidence="2" id="KW-0472">Membrane</keyword>
<dbReference type="Proteomes" id="UP001379533">
    <property type="component" value="Chromosome"/>
</dbReference>
<feature type="transmembrane region" description="Helical" evidence="2">
    <location>
        <begin position="37"/>
        <end position="58"/>
    </location>
</feature>
<dbReference type="EMBL" id="CP089982">
    <property type="protein sequence ID" value="WXA96968.1"/>
    <property type="molecule type" value="Genomic_DNA"/>
</dbReference>
<gene>
    <name evidence="3" type="ORF">LZC95_08980</name>
</gene>
<proteinExistence type="predicted"/>
<feature type="region of interest" description="Disordered" evidence="1">
    <location>
        <begin position="109"/>
        <end position="131"/>
    </location>
</feature>
<organism evidence="3 4">
    <name type="scientific">Pendulispora brunnea</name>
    <dbReference type="NCBI Taxonomy" id="2905690"/>
    <lineage>
        <taxon>Bacteria</taxon>
        <taxon>Pseudomonadati</taxon>
        <taxon>Myxococcota</taxon>
        <taxon>Myxococcia</taxon>
        <taxon>Myxococcales</taxon>
        <taxon>Sorangiineae</taxon>
        <taxon>Pendulisporaceae</taxon>
        <taxon>Pendulispora</taxon>
    </lineage>
</organism>
<sequence length="131" mass="14204">MKYAKLMKAMPSLPRVDADSLLERLGLERRRSTFERVATIVGIFGAGILVGAGAGLLASPVPPADVRKKLGEGMRSVKNEINQGVRHAKQEIVEGARHAKHQVDDFVSREVKHNSPRVGENDGRNGAIKAT</sequence>
<evidence type="ECO:0000313" key="4">
    <source>
        <dbReference type="Proteomes" id="UP001379533"/>
    </source>
</evidence>
<name>A0ABZ2KI29_9BACT</name>
<reference evidence="3 4" key="1">
    <citation type="submission" date="2021-12" db="EMBL/GenBank/DDBJ databases">
        <title>Discovery of the Pendulisporaceae a myxobacterial family with distinct sporulation behavior and unique specialized metabolism.</title>
        <authorList>
            <person name="Garcia R."/>
            <person name="Popoff A."/>
            <person name="Bader C.D."/>
            <person name="Loehr J."/>
            <person name="Walesch S."/>
            <person name="Walt C."/>
            <person name="Boldt J."/>
            <person name="Bunk B."/>
            <person name="Haeckl F.J.F.P.J."/>
            <person name="Gunesch A.P."/>
            <person name="Birkelbach J."/>
            <person name="Nuebel U."/>
            <person name="Pietschmann T."/>
            <person name="Bach T."/>
            <person name="Mueller R."/>
        </authorList>
    </citation>
    <scope>NUCLEOTIDE SEQUENCE [LARGE SCALE GENOMIC DNA]</scope>
    <source>
        <strain evidence="3 4">MSr12523</strain>
    </source>
</reference>